<name>A0AAF3J277_9BILA</name>
<feature type="domain" description="C-type lectin" evidence="2">
    <location>
        <begin position="1"/>
        <end position="82"/>
    </location>
</feature>
<evidence type="ECO:0000256" key="1">
    <source>
        <dbReference type="ARBA" id="ARBA00023157"/>
    </source>
</evidence>
<reference evidence="4" key="1">
    <citation type="submission" date="2024-02" db="UniProtKB">
        <authorList>
            <consortium name="WormBaseParasite"/>
        </authorList>
    </citation>
    <scope>IDENTIFICATION</scope>
</reference>
<dbReference type="InterPro" id="IPR016187">
    <property type="entry name" value="CTDL_fold"/>
</dbReference>
<keyword evidence="3" id="KW-1185">Reference proteome</keyword>
<dbReference type="CDD" id="cd00037">
    <property type="entry name" value="CLECT"/>
    <property type="match status" value="1"/>
</dbReference>
<dbReference type="InterPro" id="IPR016186">
    <property type="entry name" value="C-type_lectin-like/link_sf"/>
</dbReference>
<dbReference type="AlphaFoldDB" id="A0AAF3J277"/>
<evidence type="ECO:0000313" key="3">
    <source>
        <dbReference type="Proteomes" id="UP000887575"/>
    </source>
</evidence>
<dbReference type="PROSITE" id="PS50041">
    <property type="entry name" value="C_TYPE_LECTIN_2"/>
    <property type="match status" value="1"/>
</dbReference>
<dbReference type="WBParaSite" id="MBELARI_LOCUS11631">
    <property type="protein sequence ID" value="MBELARI_LOCUS11631"/>
    <property type="gene ID" value="MBELARI_LOCUS11631"/>
</dbReference>
<dbReference type="InterPro" id="IPR001304">
    <property type="entry name" value="C-type_lectin-like"/>
</dbReference>
<dbReference type="InterPro" id="IPR050976">
    <property type="entry name" value="Snaclec"/>
</dbReference>
<dbReference type="SUPFAM" id="SSF56436">
    <property type="entry name" value="C-type lectin-like"/>
    <property type="match status" value="1"/>
</dbReference>
<accession>A0AAF3J277</accession>
<evidence type="ECO:0000313" key="4">
    <source>
        <dbReference type="WBParaSite" id="MBELARI_LOCUS11631"/>
    </source>
</evidence>
<dbReference type="Proteomes" id="UP000887575">
    <property type="component" value="Unassembled WGS sequence"/>
</dbReference>
<organism evidence="3 4">
    <name type="scientific">Mesorhabditis belari</name>
    <dbReference type="NCBI Taxonomy" id="2138241"/>
    <lineage>
        <taxon>Eukaryota</taxon>
        <taxon>Metazoa</taxon>
        <taxon>Ecdysozoa</taxon>
        <taxon>Nematoda</taxon>
        <taxon>Chromadorea</taxon>
        <taxon>Rhabditida</taxon>
        <taxon>Rhabditina</taxon>
        <taxon>Rhabditomorpha</taxon>
        <taxon>Rhabditoidea</taxon>
        <taxon>Rhabditidae</taxon>
        <taxon>Mesorhabditinae</taxon>
        <taxon>Mesorhabditis</taxon>
    </lineage>
</organism>
<dbReference type="PANTHER" id="PTHR22991:SF43">
    <property type="entry name" value="C-TYPE LECTIN-RELATED"/>
    <property type="match status" value="1"/>
</dbReference>
<keyword evidence="1" id="KW-1015">Disulfide bond</keyword>
<protein>
    <recommendedName>
        <fullName evidence="2">C-type lectin domain-containing protein</fullName>
    </recommendedName>
</protein>
<proteinExistence type="predicted"/>
<dbReference type="PANTHER" id="PTHR22991">
    <property type="entry name" value="PROTEIN CBG13490"/>
    <property type="match status" value="1"/>
</dbReference>
<evidence type="ECO:0000259" key="2">
    <source>
        <dbReference type="PROSITE" id="PS50041"/>
    </source>
</evidence>
<sequence>MDAMIVSIHSAEENRVVDQLLHTQKTMNNGATDCVLLGAVKNGPGKTDYAWYDGTPWNYTNWREEGVLNSGSCLIIFPDLWDAPSLPPLYYLHRWDVYPCETTFRATLCKKRAKY</sequence>
<dbReference type="Gene3D" id="3.10.100.10">
    <property type="entry name" value="Mannose-Binding Protein A, subunit A"/>
    <property type="match status" value="1"/>
</dbReference>